<name>A0A1J1IAA1_9DIPT</name>
<dbReference type="PANTHER" id="PTHR45168">
    <property type="entry name" value="DNAJ HOMOLOG SUBFAMILY B MEMBER 2"/>
    <property type="match status" value="1"/>
</dbReference>
<evidence type="ECO:0000256" key="1">
    <source>
        <dbReference type="ARBA" id="ARBA00023186"/>
    </source>
</evidence>
<dbReference type="STRING" id="568069.A0A1J1IAA1"/>
<dbReference type="SMART" id="SM00271">
    <property type="entry name" value="DnaJ"/>
    <property type="match status" value="1"/>
</dbReference>
<dbReference type="EMBL" id="CVRI01000047">
    <property type="protein sequence ID" value="CRK97184.1"/>
    <property type="molecule type" value="Genomic_DNA"/>
</dbReference>
<reference evidence="3 4" key="1">
    <citation type="submission" date="2015-04" db="EMBL/GenBank/DDBJ databases">
        <authorList>
            <person name="Syromyatnikov M.Y."/>
            <person name="Popov V.N."/>
        </authorList>
    </citation>
    <scope>NUCLEOTIDE SEQUENCE [LARGE SCALE GENOMIC DNA]</scope>
</reference>
<dbReference type="CDD" id="cd06257">
    <property type="entry name" value="DnaJ"/>
    <property type="match status" value="1"/>
</dbReference>
<dbReference type="Gene3D" id="1.10.287.110">
    <property type="entry name" value="DnaJ domain"/>
    <property type="match status" value="1"/>
</dbReference>
<dbReference type="GO" id="GO:0030544">
    <property type="term" value="F:Hsp70 protein binding"/>
    <property type="evidence" value="ECO:0007669"/>
    <property type="project" value="InterPro"/>
</dbReference>
<keyword evidence="4" id="KW-1185">Reference proteome</keyword>
<dbReference type="SUPFAM" id="SSF46565">
    <property type="entry name" value="Chaperone J-domain"/>
    <property type="match status" value="1"/>
</dbReference>
<dbReference type="OrthoDB" id="10250354at2759"/>
<dbReference type="InterPro" id="IPR036869">
    <property type="entry name" value="J_dom_sf"/>
</dbReference>
<organism evidence="3 4">
    <name type="scientific">Clunio marinus</name>
    <dbReference type="NCBI Taxonomy" id="568069"/>
    <lineage>
        <taxon>Eukaryota</taxon>
        <taxon>Metazoa</taxon>
        <taxon>Ecdysozoa</taxon>
        <taxon>Arthropoda</taxon>
        <taxon>Hexapoda</taxon>
        <taxon>Insecta</taxon>
        <taxon>Pterygota</taxon>
        <taxon>Neoptera</taxon>
        <taxon>Endopterygota</taxon>
        <taxon>Diptera</taxon>
        <taxon>Nematocera</taxon>
        <taxon>Chironomoidea</taxon>
        <taxon>Chironomidae</taxon>
        <taxon>Clunio</taxon>
    </lineage>
</organism>
<dbReference type="Pfam" id="PF00226">
    <property type="entry name" value="DnaJ"/>
    <property type="match status" value="1"/>
</dbReference>
<evidence type="ECO:0000259" key="2">
    <source>
        <dbReference type="PROSITE" id="PS50076"/>
    </source>
</evidence>
<dbReference type="AlphaFoldDB" id="A0A1J1IAA1"/>
<keyword evidence="1" id="KW-0143">Chaperone</keyword>
<dbReference type="Proteomes" id="UP000183832">
    <property type="component" value="Unassembled WGS sequence"/>
</dbReference>
<dbReference type="InterPro" id="IPR001623">
    <property type="entry name" value="DnaJ_domain"/>
</dbReference>
<feature type="domain" description="J" evidence="2">
    <location>
        <begin position="2"/>
        <end position="68"/>
    </location>
</feature>
<dbReference type="GO" id="GO:0051082">
    <property type="term" value="F:unfolded protein binding"/>
    <property type="evidence" value="ECO:0007669"/>
    <property type="project" value="InterPro"/>
</dbReference>
<accession>A0A1J1IAA1</accession>
<evidence type="ECO:0000313" key="3">
    <source>
        <dbReference type="EMBL" id="CRK97184.1"/>
    </source>
</evidence>
<dbReference type="PRINTS" id="PR00625">
    <property type="entry name" value="JDOMAIN"/>
</dbReference>
<gene>
    <name evidence="3" type="ORF">CLUMA_CG010581</name>
</gene>
<sequence length="203" mass="23712">MDYYKILDVSKTANLKEIKNSYRKLALKWHPDKNPDNAEKAAEMFGRISEAYEVLSDSEKRRQYDLSGNTNSTHSFFIFRNPTEIFKDFFGFASPFFEVQHGQHSRHSQASTLSDFFHTNIWTESSHSHSTNIPSTTHFFSSSSNVRYENGIKVESRTIQNNDQNIEEIYKNDVLTTRIVNGVHQPLLSISNEEVHRRHSYYH</sequence>
<dbReference type="PROSITE" id="PS50076">
    <property type="entry name" value="DNAJ_2"/>
    <property type="match status" value="1"/>
</dbReference>
<dbReference type="PANTHER" id="PTHR45168:SF3">
    <property type="entry name" value="DNAJ HEAT SHOCK PROTEIN FAMILY (HSP40) MEMBER B2"/>
    <property type="match status" value="1"/>
</dbReference>
<dbReference type="InterPro" id="IPR043183">
    <property type="entry name" value="DNJB2/6-like"/>
</dbReference>
<proteinExistence type="predicted"/>
<evidence type="ECO:0000313" key="4">
    <source>
        <dbReference type="Proteomes" id="UP000183832"/>
    </source>
</evidence>
<protein>
    <submittedName>
        <fullName evidence="3">CLUMA_CG010581, isoform A</fullName>
    </submittedName>
</protein>